<evidence type="ECO:0000313" key="4">
    <source>
        <dbReference type="Proteomes" id="UP001152607"/>
    </source>
</evidence>
<proteinExistence type="predicted"/>
<evidence type="ECO:0000256" key="1">
    <source>
        <dbReference type="SAM" id="MobiDB-lite"/>
    </source>
</evidence>
<dbReference type="EMBL" id="CAOQHR010000013">
    <property type="protein sequence ID" value="CAI6342583.1"/>
    <property type="molecule type" value="Genomic_DNA"/>
</dbReference>
<evidence type="ECO:0000256" key="2">
    <source>
        <dbReference type="SAM" id="SignalP"/>
    </source>
</evidence>
<sequence>MLDARSSMLVYILPLTLLFPIDLNYGKQSETSLYPLQKPSEASQTVNEGLSSAFAVRTALSVTFRPTTTAPASQDSVLATNELSEANPKTKPEIQRPKFTCPESEDRDEDIFFCDHCGGAKDVTPWTNDGEPNAKCSGLSDGMWEDCLCYEEPPQQVFPLERGKVDMRRKGQK</sequence>
<feature type="signal peptide" evidence="2">
    <location>
        <begin position="1"/>
        <end position="18"/>
    </location>
</feature>
<feature type="compositionally biased region" description="Polar residues" evidence="1">
    <location>
        <begin position="67"/>
        <end position="84"/>
    </location>
</feature>
<protein>
    <submittedName>
        <fullName evidence="3">Uncharacterized protein</fullName>
    </submittedName>
</protein>
<keyword evidence="2" id="KW-0732">Signal</keyword>
<dbReference type="Proteomes" id="UP001152607">
    <property type="component" value="Unassembled WGS sequence"/>
</dbReference>
<feature type="chain" id="PRO_5040818908" evidence="2">
    <location>
        <begin position="19"/>
        <end position="173"/>
    </location>
</feature>
<dbReference type="AlphaFoldDB" id="A0A9W4UY51"/>
<feature type="region of interest" description="Disordered" evidence="1">
    <location>
        <begin position="67"/>
        <end position="103"/>
    </location>
</feature>
<name>A0A9W4UY51_9PLEO</name>
<accession>A0A9W4UY51</accession>
<gene>
    <name evidence="3" type="ORF">PDIGIT_LOCUS15793</name>
</gene>
<evidence type="ECO:0000313" key="3">
    <source>
        <dbReference type="EMBL" id="CAI6342583.1"/>
    </source>
</evidence>
<comment type="caution">
    <text evidence="3">The sequence shown here is derived from an EMBL/GenBank/DDBJ whole genome shotgun (WGS) entry which is preliminary data.</text>
</comment>
<reference evidence="3" key="1">
    <citation type="submission" date="2023-01" db="EMBL/GenBank/DDBJ databases">
        <authorList>
            <person name="Van Ghelder C."/>
            <person name="Rancurel C."/>
        </authorList>
    </citation>
    <scope>NUCLEOTIDE SEQUENCE</scope>
    <source>
        <strain evidence="3">CNCM I-4278</strain>
    </source>
</reference>
<keyword evidence="4" id="KW-1185">Reference proteome</keyword>
<organism evidence="3 4">
    <name type="scientific">Periconia digitata</name>
    <dbReference type="NCBI Taxonomy" id="1303443"/>
    <lineage>
        <taxon>Eukaryota</taxon>
        <taxon>Fungi</taxon>
        <taxon>Dikarya</taxon>
        <taxon>Ascomycota</taxon>
        <taxon>Pezizomycotina</taxon>
        <taxon>Dothideomycetes</taxon>
        <taxon>Pleosporomycetidae</taxon>
        <taxon>Pleosporales</taxon>
        <taxon>Massarineae</taxon>
        <taxon>Periconiaceae</taxon>
        <taxon>Periconia</taxon>
    </lineage>
</organism>
<dbReference type="OrthoDB" id="3800789at2759"/>